<reference evidence="3" key="2">
    <citation type="submission" date="2020-02" db="EMBL/GenBank/DDBJ databases">
        <authorList>
            <person name="Gilchrist C.L.M."/>
            <person name="Chooi Y.-H."/>
        </authorList>
    </citation>
    <scope>NUCLEOTIDE SEQUENCE</scope>
    <source>
        <strain evidence="3">MST-FP2251</strain>
    </source>
</reference>
<dbReference type="SUPFAM" id="SSF54909">
    <property type="entry name" value="Dimeric alpha+beta barrel"/>
    <property type="match status" value="1"/>
</dbReference>
<proteinExistence type="predicted"/>
<dbReference type="PANTHER" id="PTHR33178">
    <property type="match status" value="1"/>
</dbReference>
<evidence type="ECO:0000256" key="1">
    <source>
        <dbReference type="ARBA" id="ARBA00011738"/>
    </source>
</evidence>
<organism evidence="3 4">
    <name type="scientific">Aspergillus nanangensis</name>
    <dbReference type="NCBI Taxonomy" id="2582783"/>
    <lineage>
        <taxon>Eukaryota</taxon>
        <taxon>Fungi</taxon>
        <taxon>Dikarya</taxon>
        <taxon>Ascomycota</taxon>
        <taxon>Pezizomycotina</taxon>
        <taxon>Eurotiomycetes</taxon>
        <taxon>Eurotiomycetidae</taxon>
        <taxon>Eurotiales</taxon>
        <taxon>Aspergillaceae</taxon>
        <taxon>Aspergillus</taxon>
        <taxon>Aspergillus subgen. Circumdati</taxon>
    </lineage>
</organism>
<evidence type="ECO:0000259" key="2">
    <source>
        <dbReference type="PROSITE" id="PS51502"/>
    </source>
</evidence>
<protein>
    <recommendedName>
        <fullName evidence="2">Stress-response A/B barrel domain-containing protein</fullName>
    </recommendedName>
</protein>
<dbReference type="Proteomes" id="UP001194746">
    <property type="component" value="Unassembled WGS sequence"/>
</dbReference>
<dbReference type="InterPro" id="IPR013097">
    <property type="entry name" value="Dabb"/>
</dbReference>
<name>A0AAD4GNT8_ASPNN</name>
<gene>
    <name evidence="3" type="ORF">FE257_001479</name>
</gene>
<dbReference type="EMBL" id="VCAU01000119">
    <property type="protein sequence ID" value="KAF9884534.1"/>
    <property type="molecule type" value="Genomic_DNA"/>
</dbReference>
<dbReference type="PANTHER" id="PTHR33178:SF10">
    <property type="entry name" value="STRESS-RESPONSE A_B BARREL DOMAIN-CONTAINING PROTEIN"/>
    <property type="match status" value="1"/>
</dbReference>
<dbReference type="InterPro" id="IPR044662">
    <property type="entry name" value="HS1/DABB1-like"/>
</dbReference>
<keyword evidence="4" id="KW-1185">Reference proteome</keyword>
<dbReference type="InterPro" id="IPR011008">
    <property type="entry name" value="Dimeric_a/b-barrel"/>
</dbReference>
<dbReference type="Gene3D" id="3.30.70.100">
    <property type="match status" value="1"/>
</dbReference>
<comment type="caution">
    <text evidence="3">The sequence shown here is derived from an EMBL/GenBank/DDBJ whole genome shotgun (WGS) entry which is preliminary data.</text>
</comment>
<dbReference type="SMART" id="SM00886">
    <property type="entry name" value="Dabb"/>
    <property type="match status" value="1"/>
</dbReference>
<accession>A0AAD4GNT8</accession>
<evidence type="ECO:0000313" key="4">
    <source>
        <dbReference type="Proteomes" id="UP001194746"/>
    </source>
</evidence>
<dbReference type="AlphaFoldDB" id="A0AAD4GNT8"/>
<reference evidence="3" key="1">
    <citation type="journal article" date="2019" name="Beilstein J. Org. Chem.">
        <title>Nanangenines: drimane sesquiterpenoids as the dominant metabolite cohort of a novel Australian fungus, Aspergillus nanangensis.</title>
        <authorList>
            <person name="Lacey H.J."/>
            <person name="Gilchrist C.L.M."/>
            <person name="Crombie A."/>
            <person name="Kalaitzis J.A."/>
            <person name="Vuong D."/>
            <person name="Rutledge P.J."/>
            <person name="Turner P."/>
            <person name="Pitt J.I."/>
            <person name="Lacey E."/>
            <person name="Chooi Y.H."/>
            <person name="Piggott A.M."/>
        </authorList>
    </citation>
    <scope>NUCLEOTIDE SEQUENCE</scope>
    <source>
        <strain evidence="3">MST-FP2251</strain>
    </source>
</reference>
<dbReference type="PROSITE" id="PS51502">
    <property type="entry name" value="S_R_A_B_BARREL"/>
    <property type="match status" value="1"/>
</dbReference>
<comment type="subunit">
    <text evidence="1">Homodimer.</text>
</comment>
<evidence type="ECO:0000313" key="3">
    <source>
        <dbReference type="EMBL" id="KAF9884534.1"/>
    </source>
</evidence>
<sequence length="98" mass="11303">MPVYRVVLFRMKGDATEEQKLLFIRDAKKLREEIPGVLSLEVGPALDMHRTKGYDMGIVLQLETAAHLEKFASHPGHVRLHYMREAMCEDSLAFNLEY</sequence>
<feature type="domain" description="Stress-response A/B barrel" evidence="2">
    <location>
        <begin position="3"/>
        <end position="96"/>
    </location>
</feature>
<dbReference type="Pfam" id="PF07876">
    <property type="entry name" value="Dabb"/>
    <property type="match status" value="1"/>
</dbReference>